<dbReference type="RefSeq" id="WP_377121285.1">
    <property type="nucleotide sequence ID" value="NZ_JBHRSD010000010.1"/>
</dbReference>
<dbReference type="EMBL" id="JBHRSD010000010">
    <property type="protein sequence ID" value="MFC3031740.1"/>
    <property type="molecule type" value="Genomic_DNA"/>
</dbReference>
<dbReference type="Proteomes" id="UP001595453">
    <property type="component" value="Unassembled WGS sequence"/>
</dbReference>
<evidence type="ECO:0000313" key="11">
    <source>
        <dbReference type="EMBL" id="MFC3031740.1"/>
    </source>
</evidence>
<comment type="pathway">
    <text evidence="2">Bacterial outer membrane biogenesis; lipopolysaccharide biosynthesis.</text>
</comment>
<evidence type="ECO:0000256" key="4">
    <source>
        <dbReference type="ARBA" id="ARBA00010499"/>
    </source>
</evidence>
<keyword evidence="5 9" id="KW-0963">Cytoplasm</keyword>
<dbReference type="Gene3D" id="3.20.20.70">
    <property type="entry name" value="Aldolase class I"/>
    <property type="match status" value="1"/>
</dbReference>
<comment type="subcellular location">
    <subcellularLocation>
        <location evidence="1 9">Cytoplasm</location>
    </subcellularLocation>
</comment>
<keyword evidence="7 9" id="KW-0448">Lipopolysaccharide biosynthesis</keyword>
<evidence type="ECO:0000313" key="12">
    <source>
        <dbReference type="Proteomes" id="UP001595453"/>
    </source>
</evidence>
<evidence type="ECO:0000256" key="2">
    <source>
        <dbReference type="ARBA" id="ARBA00004756"/>
    </source>
</evidence>
<keyword evidence="6 9" id="KW-0808">Transferase</keyword>
<organism evidence="11 12">
    <name type="scientific">Pseudoalteromonas fenneropenaei</name>
    <dbReference type="NCBI Taxonomy" id="1737459"/>
    <lineage>
        <taxon>Bacteria</taxon>
        <taxon>Pseudomonadati</taxon>
        <taxon>Pseudomonadota</taxon>
        <taxon>Gammaproteobacteria</taxon>
        <taxon>Alteromonadales</taxon>
        <taxon>Pseudoalteromonadaceae</taxon>
        <taxon>Pseudoalteromonas</taxon>
    </lineage>
</organism>
<dbReference type="EC" id="2.5.1.55" evidence="9"/>
<comment type="pathway">
    <text evidence="3 9">Carbohydrate biosynthesis; 3-deoxy-D-manno-octulosonate biosynthesis; 3-deoxy-D-manno-octulosonate from D-ribulose 5-phosphate: step 2/3.</text>
</comment>
<evidence type="ECO:0000256" key="9">
    <source>
        <dbReference type="HAMAP-Rule" id="MF_00056"/>
    </source>
</evidence>
<comment type="caution">
    <text evidence="11">The sequence shown here is derived from an EMBL/GenBank/DDBJ whole genome shotgun (WGS) entry which is preliminary data.</text>
</comment>
<dbReference type="InterPro" id="IPR006218">
    <property type="entry name" value="DAHP1/KDSA"/>
</dbReference>
<evidence type="ECO:0000256" key="7">
    <source>
        <dbReference type="ARBA" id="ARBA00022985"/>
    </source>
</evidence>
<reference evidence="12" key="1">
    <citation type="journal article" date="2019" name="Int. J. Syst. Evol. Microbiol.">
        <title>The Global Catalogue of Microorganisms (GCM) 10K type strain sequencing project: providing services to taxonomists for standard genome sequencing and annotation.</title>
        <authorList>
            <consortium name="The Broad Institute Genomics Platform"/>
            <consortium name="The Broad Institute Genome Sequencing Center for Infectious Disease"/>
            <person name="Wu L."/>
            <person name="Ma J."/>
        </authorList>
    </citation>
    <scope>NUCLEOTIDE SEQUENCE [LARGE SCALE GENOMIC DNA]</scope>
    <source>
        <strain evidence="12">KCTC 42730</strain>
    </source>
</reference>
<name>A0ABV7CGI8_9GAMM</name>
<sequence>MNKQLIKLANLEVANDKPFVLFGGMNVLESRDLAMRIAEHYVEVTTKLNIPYVFKASFDKANRSSINSYRGPGMEEGLKIFEEIKKTFNVPLITDVHEPYQAAPVAEVVDVIQLPAFLARQTDLVVAMAKTGAVINVKKPQFLAPHEMRHIIKKLHEAGNDQVILCERGSCFGYNNLVVDMLGMDDMKQMAPVIFDATHALQRPGGRSDSADGRRAQAAELARSGLALGLAGLFIEAHPNPNEAKCDGPCALPLAKLEAYLQQMKAVDELVKSFPPLDTSAADL</sequence>
<evidence type="ECO:0000256" key="5">
    <source>
        <dbReference type="ARBA" id="ARBA00022490"/>
    </source>
</evidence>
<dbReference type="InterPro" id="IPR013785">
    <property type="entry name" value="Aldolase_TIM"/>
</dbReference>
<evidence type="ECO:0000256" key="3">
    <source>
        <dbReference type="ARBA" id="ARBA00004845"/>
    </source>
</evidence>
<gene>
    <name evidence="9 11" type="primary">kdsA</name>
    <name evidence="11" type="ORF">ACFOEE_04305</name>
</gene>
<comment type="similarity">
    <text evidence="4 9">Belongs to the KdsA family.</text>
</comment>
<dbReference type="InterPro" id="IPR006269">
    <property type="entry name" value="KDO8P_synthase"/>
</dbReference>
<dbReference type="PANTHER" id="PTHR21057">
    <property type="entry name" value="PHOSPHO-2-DEHYDRO-3-DEOXYHEPTONATE ALDOLASE"/>
    <property type="match status" value="1"/>
</dbReference>
<proteinExistence type="inferred from homology"/>
<dbReference type="NCBIfam" id="NF003543">
    <property type="entry name" value="PRK05198.1"/>
    <property type="match status" value="1"/>
</dbReference>
<evidence type="ECO:0000256" key="1">
    <source>
        <dbReference type="ARBA" id="ARBA00004496"/>
    </source>
</evidence>
<dbReference type="GO" id="GO:0008676">
    <property type="term" value="F:3-deoxy-8-phosphooctulonate synthase activity"/>
    <property type="evidence" value="ECO:0007669"/>
    <property type="project" value="UniProtKB-EC"/>
</dbReference>
<evidence type="ECO:0000256" key="6">
    <source>
        <dbReference type="ARBA" id="ARBA00022679"/>
    </source>
</evidence>
<feature type="domain" description="DAHP synthetase I/KDSA" evidence="10">
    <location>
        <begin position="14"/>
        <end position="272"/>
    </location>
</feature>
<evidence type="ECO:0000256" key="8">
    <source>
        <dbReference type="ARBA" id="ARBA00049112"/>
    </source>
</evidence>
<dbReference type="Pfam" id="PF00793">
    <property type="entry name" value="DAHP_synth_1"/>
    <property type="match status" value="1"/>
</dbReference>
<dbReference type="HAMAP" id="MF_00056">
    <property type="entry name" value="KDO8P_synth"/>
    <property type="match status" value="1"/>
</dbReference>
<protein>
    <recommendedName>
        <fullName evidence="9">2-dehydro-3-deoxyphosphooctonate aldolase</fullName>
        <ecNumber evidence="9">2.5.1.55</ecNumber>
    </recommendedName>
    <alternativeName>
        <fullName evidence="9">3-deoxy-D-manno-octulosonic acid 8-phosphate synthase</fullName>
    </alternativeName>
    <alternativeName>
        <fullName evidence="9">KDO-8-phosphate synthase</fullName>
        <shortName evidence="9">KDO 8-P synthase</shortName>
        <shortName evidence="9">KDOPS</shortName>
    </alternativeName>
    <alternativeName>
        <fullName evidence="9">Phospho-2-dehydro-3-deoxyoctonate aldolase</fullName>
    </alternativeName>
</protein>
<comment type="catalytic activity">
    <reaction evidence="8 9">
        <text>D-arabinose 5-phosphate + phosphoenolpyruvate + H2O = 3-deoxy-alpha-D-manno-2-octulosonate-8-phosphate + phosphate</text>
        <dbReference type="Rhea" id="RHEA:14053"/>
        <dbReference type="ChEBI" id="CHEBI:15377"/>
        <dbReference type="ChEBI" id="CHEBI:43474"/>
        <dbReference type="ChEBI" id="CHEBI:57693"/>
        <dbReference type="ChEBI" id="CHEBI:58702"/>
        <dbReference type="ChEBI" id="CHEBI:85985"/>
        <dbReference type="EC" id="2.5.1.55"/>
    </reaction>
</comment>
<dbReference type="NCBIfam" id="NF009109">
    <property type="entry name" value="PRK12457.1"/>
    <property type="match status" value="1"/>
</dbReference>
<accession>A0ABV7CGI8</accession>
<evidence type="ECO:0000259" key="10">
    <source>
        <dbReference type="Pfam" id="PF00793"/>
    </source>
</evidence>
<dbReference type="NCBIfam" id="TIGR01362">
    <property type="entry name" value="KDO8P_synth"/>
    <property type="match status" value="1"/>
</dbReference>
<keyword evidence="12" id="KW-1185">Reference proteome</keyword>
<dbReference type="SUPFAM" id="SSF51569">
    <property type="entry name" value="Aldolase"/>
    <property type="match status" value="1"/>
</dbReference>